<dbReference type="NCBIfam" id="TIGR00369">
    <property type="entry name" value="unchar_dom_1"/>
    <property type="match status" value="1"/>
</dbReference>
<feature type="domain" description="Thioesterase" evidence="3">
    <location>
        <begin position="47"/>
        <end position="121"/>
    </location>
</feature>
<accession>A0ABU3P1V5</accession>
<dbReference type="CDD" id="cd03443">
    <property type="entry name" value="PaaI_thioesterase"/>
    <property type="match status" value="1"/>
</dbReference>
<evidence type="ECO:0000256" key="1">
    <source>
        <dbReference type="ARBA" id="ARBA00008324"/>
    </source>
</evidence>
<dbReference type="PANTHER" id="PTHR21660:SF1">
    <property type="entry name" value="ACYL-COENZYME A THIOESTERASE 13"/>
    <property type="match status" value="1"/>
</dbReference>
<evidence type="ECO:0000256" key="2">
    <source>
        <dbReference type="ARBA" id="ARBA00022801"/>
    </source>
</evidence>
<dbReference type="InterPro" id="IPR006683">
    <property type="entry name" value="Thioestr_dom"/>
</dbReference>
<comment type="similarity">
    <text evidence="1">Belongs to the thioesterase PaaI family.</text>
</comment>
<keyword evidence="5" id="KW-1185">Reference proteome</keyword>
<keyword evidence="2 4" id="KW-0378">Hydrolase</keyword>
<protein>
    <submittedName>
        <fullName evidence="4">PaaI family thioesterase</fullName>
        <ecNumber evidence="4">3.1.2.-</ecNumber>
    </submittedName>
</protein>
<evidence type="ECO:0000259" key="3">
    <source>
        <dbReference type="Pfam" id="PF03061"/>
    </source>
</evidence>
<sequence length="138" mass="15129">MDNWPEFIKQHFMTVPFVRFLDAAVVETGRGRSLITVPLRAEFANSYGMTHGGVVAALVDIAAGIALRTLKVRVVTVETTVNYFLPVATDDTLRAEARLVHEGHKLLHAEVDVANGENTLVAKGRAVFYITGEDTGEY</sequence>
<proteinExistence type="inferred from homology"/>
<dbReference type="Proteomes" id="UP001254848">
    <property type="component" value="Unassembled WGS sequence"/>
</dbReference>
<evidence type="ECO:0000313" key="5">
    <source>
        <dbReference type="Proteomes" id="UP001254848"/>
    </source>
</evidence>
<dbReference type="PANTHER" id="PTHR21660">
    <property type="entry name" value="THIOESTERASE SUPERFAMILY MEMBER-RELATED"/>
    <property type="match status" value="1"/>
</dbReference>
<name>A0ABU3P1V5_9FIRM</name>
<dbReference type="InterPro" id="IPR003736">
    <property type="entry name" value="PAAI_dom"/>
</dbReference>
<comment type="caution">
    <text evidence="4">The sequence shown here is derived from an EMBL/GenBank/DDBJ whole genome shotgun (WGS) entry which is preliminary data.</text>
</comment>
<organism evidence="4 5">
    <name type="scientific">Anaeroselena agilis</name>
    <dbReference type="NCBI Taxonomy" id="3063788"/>
    <lineage>
        <taxon>Bacteria</taxon>
        <taxon>Bacillati</taxon>
        <taxon>Bacillota</taxon>
        <taxon>Negativicutes</taxon>
        <taxon>Acetonemataceae</taxon>
        <taxon>Anaeroselena</taxon>
    </lineage>
</organism>
<dbReference type="InterPro" id="IPR039298">
    <property type="entry name" value="ACOT13"/>
</dbReference>
<reference evidence="4 5" key="1">
    <citation type="submission" date="2023-07" db="EMBL/GenBank/DDBJ databases">
        <title>The novel representative of Negativicutes class, Anaeroselena agilis gen. nov. sp. nov.</title>
        <authorList>
            <person name="Prokofeva M.I."/>
            <person name="Elcheninov A.G."/>
            <person name="Klyukina A."/>
            <person name="Kublanov I.V."/>
            <person name="Frolov E.N."/>
            <person name="Podosokorskaya O.A."/>
        </authorList>
    </citation>
    <scope>NUCLEOTIDE SEQUENCE [LARGE SCALE GENOMIC DNA]</scope>
    <source>
        <strain evidence="4 5">4137-cl</strain>
    </source>
</reference>
<dbReference type="SUPFAM" id="SSF54637">
    <property type="entry name" value="Thioesterase/thiol ester dehydrase-isomerase"/>
    <property type="match status" value="1"/>
</dbReference>
<dbReference type="GO" id="GO:0016787">
    <property type="term" value="F:hydrolase activity"/>
    <property type="evidence" value="ECO:0007669"/>
    <property type="project" value="UniProtKB-KW"/>
</dbReference>
<dbReference type="Pfam" id="PF03061">
    <property type="entry name" value="4HBT"/>
    <property type="match status" value="1"/>
</dbReference>
<gene>
    <name evidence="4" type="ORF">Q4T40_17420</name>
</gene>
<dbReference type="Gene3D" id="3.10.129.10">
    <property type="entry name" value="Hotdog Thioesterase"/>
    <property type="match status" value="1"/>
</dbReference>
<evidence type="ECO:0000313" key="4">
    <source>
        <dbReference type="EMBL" id="MDT8903019.1"/>
    </source>
</evidence>
<dbReference type="EMBL" id="JAUOZS010000001">
    <property type="protein sequence ID" value="MDT8903019.1"/>
    <property type="molecule type" value="Genomic_DNA"/>
</dbReference>
<dbReference type="InterPro" id="IPR029069">
    <property type="entry name" value="HotDog_dom_sf"/>
</dbReference>
<dbReference type="RefSeq" id="WP_413781481.1">
    <property type="nucleotide sequence ID" value="NZ_JAUOZS010000001.1"/>
</dbReference>
<dbReference type="EC" id="3.1.2.-" evidence="4"/>